<dbReference type="Pfam" id="PF20142">
    <property type="entry name" value="Scaffold"/>
    <property type="match status" value="1"/>
</dbReference>
<dbReference type="CDD" id="cd16913">
    <property type="entry name" value="YkuD_like"/>
    <property type="match status" value="1"/>
</dbReference>
<reference evidence="9 10" key="1">
    <citation type="submission" date="2018-01" db="EMBL/GenBank/DDBJ databases">
        <title>A novel member of the phylum Bacteroidetes isolated from glacier ice.</title>
        <authorList>
            <person name="Liu Q."/>
            <person name="Xin Y.-H."/>
        </authorList>
    </citation>
    <scope>NUCLEOTIDE SEQUENCE [LARGE SCALE GENOMIC DNA]</scope>
    <source>
        <strain evidence="9 10">RB1R16</strain>
    </source>
</reference>
<evidence type="ECO:0000256" key="4">
    <source>
        <dbReference type="ARBA" id="ARBA00022960"/>
    </source>
</evidence>
<comment type="caution">
    <text evidence="9">The sequence shown here is derived from an EMBL/GenBank/DDBJ whole genome shotgun (WGS) entry which is preliminary data.</text>
</comment>
<dbReference type="Gene3D" id="2.40.440.10">
    <property type="entry name" value="L,D-transpeptidase catalytic domain-like"/>
    <property type="match status" value="1"/>
</dbReference>
<dbReference type="RefSeq" id="WP_105041149.1">
    <property type="nucleotide sequence ID" value="NZ_PPSL01000008.1"/>
</dbReference>
<dbReference type="UniPathway" id="UPA00219"/>
<feature type="active site" description="Nucleophile" evidence="7">
    <location>
        <position position="470"/>
    </location>
</feature>
<dbReference type="GO" id="GO:0009252">
    <property type="term" value="P:peptidoglycan biosynthetic process"/>
    <property type="evidence" value="ECO:0007669"/>
    <property type="project" value="UniProtKB-UniPathway"/>
</dbReference>
<organism evidence="9 10">
    <name type="scientific">Flavipsychrobacter stenotrophus</name>
    <dbReference type="NCBI Taxonomy" id="2077091"/>
    <lineage>
        <taxon>Bacteria</taxon>
        <taxon>Pseudomonadati</taxon>
        <taxon>Bacteroidota</taxon>
        <taxon>Chitinophagia</taxon>
        <taxon>Chitinophagales</taxon>
        <taxon>Chitinophagaceae</taxon>
        <taxon>Flavipsychrobacter</taxon>
    </lineage>
</organism>
<evidence type="ECO:0000313" key="9">
    <source>
        <dbReference type="EMBL" id="PQJ09028.1"/>
    </source>
</evidence>
<name>A0A2S7SQM2_9BACT</name>
<dbReference type="InterPro" id="IPR045380">
    <property type="entry name" value="LD_TPept_scaffold_dom"/>
</dbReference>
<keyword evidence="4 7" id="KW-0133">Cell shape</keyword>
<sequence length="553" mass="62978">MSDIHPVVKKSIALLALLTILFGTYSCKNKVKHKKNAVSTGFSYDDFIEKMETVMPAGDTAAPKKIRNATADMRYAYFQNDYNPIWLSHGYKADEAAERFLTELAEVKWDGLDPEQYGYTQLTKLKEKLGKKETTLDQAIAFDTSLTRCYLTVAKDLLIGRIVPKKVDSLWFHVNDSTWNAPMLLTDMQVKYNSLDEFKSTVPTYQLLRNEYKQLWTLSADSELRAAAVSLEGVKNLDSTAKANIAAIINKEASWITTEPNDSVSEWAQLLMAYQNYMGIKPTGKTDSTTMRYLTTSPDSLLPKIAANLERIRWMQKDFGNMYIIVNVPLMQLFFRQNGANSMHMRVVVGKPVRQTPSLYAVMSNVVLNPPWGVPSTILKQDVLPGIQKSGNEYMKKKGLKAYDQKGNLVNVSKINAKNYKRYAYKQAPGDDNSLGYVKFNLPNPWDIYLHDTPHREDFVKRDRALSSGCIRLQQPQEMAVFILSQIEKKEFTQGKLDTIISTHKTQWRVLSNKIPVHIAYLTAFEDTTGKHINFVRDVYHRDEKLISMLGAK</sequence>
<comment type="pathway">
    <text evidence="1 7">Cell wall biogenesis; peptidoglycan biosynthesis.</text>
</comment>
<keyword evidence="3" id="KW-0808">Transferase</keyword>
<dbReference type="GO" id="GO:0008360">
    <property type="term" value="P:regulation of cell shape"/>
    <property type="evidence" value="ECO:0007669"/>
    <property type="project" value="UniProtKB-UniRule"/>
</dbReference>
<feature type="domain" description="L,D-TPase catalytic" evidence="8">
    <location>
        <begin position="322"/>
        <end position="501"/>
    </location>
</feature>
<dbReference type="Pfam" id="PF03734">
    <property type="entry name" value="YkuD"/>
    <property type="match status" value="1"/>
</dbReference>
<keyword evidence="5 7" id="KW-0573">Peptidoglycan synthesis</keyword>
<dbReference type="GO" id="GO:0071555">
    <property type="term" value="P:cell wall organization"/>
    <property type="evidence" value="ECO:0007669"/>
    <property type="project" value="UniProtKB-UniRule"/>
</dbReference>
<keyword evidence="10" id="KW-1185">Reference proteome</keyword>
<dbReference type="GO" id="GO:0016740">
    <property type="term" value="F:transferase activity"/>
    <property type="evidence" value="ECO:0007669"/>
    <property type="project" value="UniProtKB-KW"/>
</dbReference>
<dbReference type="PANTHER" id="PTHR41533">
    <property type="entry name" value="L,D-TRANSPEPTIDASE HI_1667-RELATED"/>
    <property type="match status" value="1"/>
</dbReference>
<evidence type="ECO:0000256" key="3">
    <source>
        <dbReference type="ARBA" id="ARBA00022679"/>
    </source>
</evidence>
<dbReference type="InterPro" id="IPR052905">
    <property type="entry name" value="LD-transpeptidase_YkuD-like"/>
</dbReference>
<evidence type="ECO:0000256" key="1">
    <source>
        <dbReference type="ARBA" id="ARBA00004752"/>
    </source>
</evidence>
<comment type="similarity">
    <text evidence="2">Belongs to the YkuD family.</text>
</comment>
<dbReference type="InterPro" id="IPR038063">
    <property type="entry name" value="Transpep_catalytic_dom"/>
</dbReference>
<keyword evidence="6 7" id="KW-0961">Cell wall biogenesis/degradation</keyword>
<dbReference type="GO" id="GO:0004180">
    <property type="term" value="F:carboxypeptidase activity"/>
    <property type="evidence" value="ECO:0007669"/>
    <property type="project" value="UniProtKB-ARBA"/>
</dbReference>
<dbReference type="PANTHER" id="PTHR41533:SF2">
    <property type="entry name" value="BLR7131 PROTEIN"/>
    <property type="match status" value="1"/>
</dbReference>
<proteinExistence type="inferred from homology"/>
<dbReference type="AlphaFoldDB" id="A0A2S7SQM2"/>
<evidence type="ECO:0000313" key="10">
    <source>
        <dbReference type="Proteomes" id="UP000239872"/>
    </source>
</evidence>
<dbReference type="InterPro" id="IPR005490">
    <property type="entry name" value="LD_TPept_cat_dom"/>
</dbReference>
<feature type="active site" description="Proton donor/acceptor" evidence="7">
    <location>
        <position position="451"/>
    </location>
</feature>
<evidence type="ECO:0000259" key="8">
    <source>
        <dbReference type="PROSITE" id="PS52029"/>
    </source>
</evidence>
<dbReference type="OrthoDB" id="9778545at2"/>
<evidence type="ECO:0000256" key="5">
    <source>
        <dbReference type="ARBA" id="ARBA00022984"/>
    </source>
</evidence>
<evidence type="ECO:0000256" key="7">
    <source>
        <dbReference type="PROSITE-ProRule" id="PRU01373"/>
    </source>
</evidence>
<evidence type="ECO:0000256" key="2">
    <source>
        <dbReference type="ARBA" id="ARBA00005992"/>
    </source>
</evidence>
<evidence type="ECO:0000256" key="6">
    <source>
        <dbReference type="ARBA" id="ARBA00023316"/>
    </source>
</evidence>
<protein>
    <recommendedName>
        <fullName evidence="8">L,D-TPase catalytic domain-containing protein</fullName>
    </recommendedName>
</protein>
<accession>A0A2S7SQM2</accession>
<dbReference type="Proteomes" id="UP000239872">
    <property type="component" value="Unassembled WGS sequence"/>
</dbReference>
<dbReference type="SUPFAM" id="SSF141523">
    <property type="entry name" value="L,D-transpeptidase catalytic domain-like"/>
    <property type="match status" value="1"/>
</dbReference>
<gene>
    <name evidence="9" type="ORF">CJD36_020840</name>
</gene>
<dbReference type="PROSITE" id="PS52029">
    <property type="entry name" value="LD_TPASE"/>
    <property type="match status" value="1"/>
</dbReference>
<dbReference type="EMBL" id="PPSL01000008">
    <property type="protein sequence ID" value="PQJ09028.1"/>
    <property type="molecule type" value="Genomic_DNA"/>
</dbReference>